<evidence type="ECO:0000313" key="1">
    <source>
        <dbReference type="Proteomes" id="UP000887564"/>
    </source>
</evidence>
<sequence>IDIVRFQISATQVYLQGSIPEFRSASSEGPCDETDRSQRCEICDCLGIEGRYKREFLRYVCEM</sequence>
<organism evidence="1 2">
    <name type="scientific">Parascaris equorum</name>
    <name type="common">Equine roundworm</name>
    <dbReference type="NCBI Taxonomy" id="6256"/>
    <lineage>
        <taxon>Eukaryota</taxon>
        <taxon>Metazoa</taxon>
        <taxon>Ecdysozoa</taxon>
        <taxon>Nematoda</taxon>
        <taxon>Chromadorea</taxon>
        <taxon>Rhabditida</taxon>
        <taxon>Spirurina</taxon>
        <taxon>Ascaridomorpha</taxon>
        <taxon>Ascaridoidea</taxon>
        <taxon>Ascarididae</taxon>
        <taxon>Parascaris</taxon>
    </lineage>
</organism>
<protein>
    <submittedName>
        <fullName evidence="2">Uncharacterized protein</fullName>
    </submittedName>
</protein>
<dbReference type="WBParaSite" id="PEQ_0001275701-mRNA-1">
    <property type="protein sequence ID" value="PEQ_0001275701-mRNA-1"/>
    <property type="gene ID" value="PEQ_0001275701"/>
</dbReference>
<proteinExistence type="predicted"/>
<dbReference type="Proteomes" id="UP000887564">
    <property type="component" value="Unplaced"/>
</dbReference>
<reference evidence="2" key="1">
    <citation type="submission" date="2022-11" db="UniProtKB">
        <authorList>
            <consortium name="WormBaseParasite"/>
        </authorList>
    </citation>
    <scope>IDENTIFICATION</scope>
</reference>
<accession>A0A914S352</accession>
<evidence type="ECO:0000313" key="2">
    <source>
        <dbReference type="WBParaSite" id="PEQ_0001275701-mRNA-1"/>
    </source>
</evidence>
<keyword evidence="1" id="KW-1185">Reference proteome</keyword>
<name>A0A914S352_PAREQ</name>
<dbReference type="AlphaFoldDB" id="A0A914S352"/>